<evidence type="ECO:0000256" key="5">
    <source>
        <dbReference type="ARBA" id="ARBA00022692"/>
    </source>
</evidence>
<evidence type="ECO:0000256" key="6">
    <source>
        <dbReference type="ARBA" id="ARBA00022989"/>
    </source>
</evidence>
<feature type="transmembrane region" description="Helical" evidence="8">
    <location>
        <begin position="7"/>
        <end position="28"/>
    </location>
</feature>
<feature type="transmembrane region" description="Helical" evidence="8">
    <location>
        <begin position="90"/>
        <end position="110"/>
    </location>
</feature>
<evidence type="ECO:0000256" key="8">
    <source>
        <dbReference type="SAM" id="Phobius"/>
    </source>
</evidence>
<feature type="transmembrane region" description="Helical" evidence="8">
    <location>
        <begin position="284"/>
        <end position="303"/>
    </location>
</feature>
<keyword evidence="7 8" id="KW-0472">Membrane</keyword>
<feature type="transmembrane region" description="Helical" evidence="8">
    <location>
        <begin position="122"/>
        <end position="151"/>
    </location>
</feature>
<feature type="transmembrane region" description="Helical" evidence="8">
    <location>
        <begin position="309"/>
        <end position="328"/>
    </location>
</feature>
<dbReference type="AlphaFoldDB" id="A0A2W2BBL0"/>
<reference evidence="9 10" key="1">
    <citation type="submission" date="2018-06" db="EMBL/GenBank/DDBJ databases">
        <title>Mucibacter soli gen. nov., sp. nov., a new member of the family Chitinophagaceae producing mucin.</title>
        <authorList>
            <person name="Kim M.-K."/>
            <person name="Park S."/>
            <person name="Kim T.-S."/>
            <person name="Joung Y."/>
            <person name="Han J.-H."/>
            <person name="Kim S.B."/>
        </authorList>
    </citation>
    <scope>NUCLEOTIDE SEQUENCE [LARGE SCALE GENOMIC DNA]</scope>
    <source>
        <strain evidence="9 10">R1-15</strain>
    </source>
</reference>
<evidence type="ECO:0000256" key="4">
    <source>
        <dbReference type="ARBA" id="ARBA00022679"/>
    </source>
</evidence>
<feature type="transmembrane region" description="Helical" evidence="8">
    <location>
        <begin position="202"/>
        <end position="219"/>
    </location>
</feature>
<keyword evidence="5 8" id="KW-0812">Transmembrane</keyword>
<keyword evidence="6 8" id="KW-1133">Transmembrane helix</keyword>
<sequence>MRTFLNNYAVLLVLLIVFVVLKVPHLFYPHYWDEAWSYAPAVNLMYHHGPTLLPGSIDVEASRGHPLFFYASAAMWLKIFGNTMVAKHCFALFVSLAQLSIVYIACLRLFNKRVAIVSTILLAAQVTFFVQSAMLLPEILVGLLAFAAIYFYSAGKYFWSFVFLSCLFLTKESGLVMGIVLGADVLLSFFNKSISWPERWKKTGCVGGAGAIIVAFFLYQHHTYGWFLYPGHTGLIDYSWGAIFGKVVDSMNDLFVVDKMYRVFWLLLLLSVGIAIWKKQWLWLVYLLPATVIWRLVTGHAGFGDGKLYVAILALSFIAAFIASSRLLSDQNKARKFLLLGGGFFLLYIAFTVFNFITHRYLIAVLVWVVVYIAIWLDGLISRSSLYLYIPIAILLGLNIFKAYQWNTGVGDCNLQAFNAMKVQQDLIHYLEDKQAYEKNIGLGSFQQRVSMVKPEAGMLKSGKIFKHADWNIDSTTDYALFDNIEPDDRFAQIKSDSSFHLIFRTEHGQAWGEIFSQKRQD</sequence>
<keyword evidence="3" id="KW-0328">Glycosyltransferase</keyword>
<dbReference type="PANTHER" id="PTHR33908:SF11">
    <property type="entry name" value="MEMBRANE PROTEIN"/>
    <property type="match status" value="1"/>
</dbReference>
<accession>A0A2W2BBL0</accession>
<keyword evidence="10" id="KW-1185">Reference proteome</keyword>
<name>A0A2W2BBL0_9BACT</name>
<evidence type="ECO:0000256" key="1">
    <source>
        <dbReference type="ARBA" id="ARBA00004651"/>
    </source>
</evidence>
<dbReference type="GO" id="GO:0005886">
    <property type="term" value="C:plasma membrane"/>
    <property type="evidence" value="ECO:0007669"/>
    <property type="project" value="UniProtKB-SubCell"/>
</dbReference>
<dbReference type="InterPro" id="IPR050297">
    <property type="entry name" value="LipidA_mod_glycosyltrf_83"/>
</dbReference>
<keyword evidence="2" id="KW-1003">Cell membrane</keyword>
<feature type="transmembrane region" description="Helical" evidence="8">
    <location>
        <begin position="386"/>
        <end position="406"/>
    </location>
</feature>
<dbReference type="OrthoDB" id="661429at2"/>
<dbReference type="EMBL" id="QKTW01000014">
    <property type="protein sequence ID" value="PZF73277.1"/>
    <property type="molecule type" value="Genomic_DNA"/>
</dbReference>
<dbReference type="Proteomes" id="UP000248745">
    <property type="component" value="Unassembled WGS sequence"/>
</dbReference>
<proteinExistence type="predicted"/>
<comment type="subcellular location">
    <subcellularLocation>
        <location evidence="1">Cell membrane</location>
        <topology evidence="1">Multi-pass membrane protein</topology>
    </subcellularLocation>
</comment>
<dbReference type="PANTHER" id="PTHR33908">
    <property type="entry name" value="MANNOSYLTRANSFERASE YKCB-RELATED"/>
    <property type="match status" value="1"/>
</dbReference>
<evidence type="ECO:0000256" key="7">
    <source>
        <dbReference type="ARBA" id="ARBA00023136"/>
    </source>
</evidence>
<dbReference type="GO" id="GO:0016763">
    <property type="term" value="F:pentosyltransferase activity"/>
    <property type="evidence" value="ECO:0007669"/>
    <property type="project" value="TreeGrafter"/>
</dbReference>
<feature type="transmembrane region" description="Helical" evidence="8">
    <location>
        <begin position="157"/>
        <end position="190"/>
    </location>
</feature>
<evidence type="ECO:0000313" key="9">
    <source>
        <dbReference type="EMBL" id="PZF73277.1"/>
    </source>
</evidence>
<organism evidence="9 10">
    <name type="scientific">Taibaiella soli</name>
    <dbReference type="NCBI Taxonomy" id="1649169"/>
    <lineage>
        <taxon>Bacteria</taxon>
        <taxon>Pseudomonadati</taxon>
        <taxon>Bacteroidota</taxon>
        <taxon>Chitinophagia</taxon>
        <taxon>Chitinophagales</taxon>
        <taxon>Chitinophagaceae</taxon>
        <taxon>Taibaiella</taxon>
    </lineage>
</organism>
<gene>
    <name evidence="9" type="ORF">DN068_08895</name>
</gene>
<keyword evidence="4" id="KW-0808">Transferase</keyword>
<feature type="transmembrane region" description="Helical" evidence="8">
    <location>
        <begin position="260"/>
        <end position="277"/>
    </location>
</feature>
<dbReference type="RefSeq" id="WP_110998556.1">
    <property type="nucleotide sequence ID" value="NZ_QKTW01000014.1"/>
</dbReference>
<protein>
    <submittedName>
        <fullName evidence="9">Uncharacterized protein</fullName>
    </submittedName>
</protein>
<feature type="transmembrane region" description="Helical" evidence="8">
    <location>
        <begin position="337"/>
        <end position="357"/>
    </location>
</feature>
<evidence type="ECO:0000256" key="2">
    <source>
        <dbReference type="ARBA" id="ARBA00022475"/>
    </source>
</evidence>
<evidence type="ECO:0000313" key="10">
    <source>
        <dbReference type="Proteomes" id="UP000248745"/>
    </source>
</evidence>
<comment type="caution">
    <text evidence="9">The sequence shown here is derived from an EMBL/GenBank/DDBJ whole genome shotgun (WGS) entry which is preliminary data.</text>
</comment>
<evidence type="ECO:0000256" key="3">
    <source>
        <dbReference type="ARBA" id="ARBA00022676"/>
    </source>
</evidence>
<dbReference type="GO" id="GO:0009103">
    <property type="term" value="P:lipopolysaccharide biosynthetic process"/>
    <property type="evidence" value="ECO:0007669"/>
    <property type="project" value="UniProtKB-ARBA"/>
</dbReference>